<dbReference type="Proteomes" id="UP000776651">
    <property type="component" value="Unassembled WGS sequence"/>
</dbReference>
<dbReference type="Gene3D" id="3.40.50.1820">
    <property type="entry name" value="alpha/beta hydrolase"/>
    <property type="match status" value="1"/>
</dbReference>
<gene>
    <name evidence="2" type="ORF">K3177_13410</name>
</gene>
<sequence>MPFATAKDGTEIFYKDWGSGPVVFFSHGWPLDADMWDQQMVFLAEQGYRVIAHDRRGFGRSGQPWSGYDYDTFADDIGTILDTLDVFDVTLVGFSMGGGDVARYISRSGGKRVTKACLTSAVTPYFIKADDNPDGVELQVFDGIRDGLRKDRPQFLLDFNPVFYGAPDAVSEGIQAQMSQIAFMASLKATLDCVGAFSQTDFRPDLAAFTMPTLIIHGDNDQVVPIATSGQAAHAAIPHSVFKVYEGAPHALTFTEQERYNADLLEFLQN</sequence>
<organism evidence="2 3">
    <name type="scientific">Qipengyuania pacifica</name>
    <dbReference type="NCBI Taxonomy" id="2860199"/>
    <lineage>
        <taxon>Bacteria</taxon>
        <taxon>Pseudomonadati</taxon>
        <taxon>Pseudomonadota</taxon>
        <taxon>Alphaproteobacteria</taxon>
        <taxon>Sphingomonadales</taxon>
        <taxon>Erythrobacteraceae</taxon>
        <taxon>Qipengyuania</taxon>
    </lineage>
</organism>
<evidence type="ECO:0000313" key="2">
    <source>
        <dbReference type="EMBL" id="MBX7489514.1"/>
    </source>
</evidence>
<evidence type="ECO:0000259" key="1">
    <source>
        <dbReference type="Pfam" id="PF00561"/>
    </source>
</evidence>
<accession>A0ABS7JJJ7</accession>
<dbReference type="InterPro" id="IPR050471">
    <property type="entry name" value="AB_hydrolase"/>
</dbReference>
<feature type="domain" description="AB hydrolase-1" evidence="1">
    <location>
        <begin position="21"/>
        <end position="255"/>
    </location>
</feature>
<reference evidence="2 3" key="1">
    <citation type="submission" date="2021-08" db="EMBL/GenBank/DDBJ databases">
        <title>Comparative Genomics Analysis of the Genus Qipengyuania Reveals Extensive Genetic Diversity and Metabolic Versatility, Including the Description of Fifteen Novel Species.</title>
        <authorList>
            <person name="Liu Y."/>
        </authorList>
    </citation>
    <scope>NUCLEOTIDE SEQUENCE [LARGE SCALE GENOMIC DNA]</scope>
    <source>
        <strain evidence="2 3">GH25</strain>
    </source>
</reference>
<dbReference type="EMBL" id="JAIGNQ010000004">
    <property type="protein sequence ID" value="MBX7489514.1"/>
    <property type="molecule type" value="Genomic_DNA"/>
</dbReference>
<dbReference type="InterPro" id="IPR029058">
    <property type="entry name" value="AB_hydrolase_fold"/>
</dbReference>
<dbReference type="PRINTS" id="PR00111">
    <property type="entry name" value="ABHYDROLASE"/>
</dbReference>
<evidence type="ECO:0000313" key="3">
    <source>
        <dbReference type="Proteomes" id="UP000776651"/>
    </source>
</evidence>
<name>A0ABS7JJJ7_9SPHN</name>
<dbReference type="PANTHER" id="PTHR43433:SF4">
    <property type="entry name" value="NON-HEME CHLOROPEROXIDASE-RELATED"/>
    <property type="match status" value="1"/>
</dbReference>
<proteinExistence type="predicted"/>
<dbReference type="GO" id="GO:0016787">
    <property type="term" value="F:hydrolase activity"/>
    <property type="evidence" value="ECO:0007669"/>
    <property type="project" value="UniProtKB-KW"/>
</dbReference>
<dbReference type="Pfam" id="PF00561">
    <property type="entry name" value="Abhydrolase_1"/>
    <property type="match status" value="1"/>
</dbReference>
<dbReference type="PRINTS" id="PR00412">
    <property type="entry name" value="EPOXHYDRLASE"/>
</dbReference>
<keyword evidence="3" id="KW-1185">Reference proteome</keyword>
<dbReference type="RefSeq" id="WP_221598649.1">
    <property type="nucleotide sequence ID" value="NZ_JAIGNQ010000004.1"/>
</dbReference>
<keyword evidence="2" id="KW-0378">Hydrolase</keyword>
<dbReference type="PANTHER" id="PTHR43433">
    <property type="entry name" value="HYDROLASE, ALPHA/BETA FOLD FAMILY PROTEIN"/>
    <property type="match status" value="1"/>
</dbReference>
<dbReference type="InterPro" id="IPR000073">
    <property type="entry name" value="AB_hydrolase_1"/>
</dbReference>
<dbReference type="SUPFAM" id="SSF53474">
    <property type="entry name" value="alpha/beta-Hydrolases"/>
    <property type="match status" value="1"/>
</dbReference>
<dbReference type="InterPro" id="IPR000639">
    <property type="entry name" value="Epox_hydrolase-like"/>
</dbReference>
<protein>
    <submittedName>
        <fullName evidence="2">Alpha/beta hydrolase</fullName>
    </submittedName>
</protein>
<comment type="caution">
    <text evidence="2">The sequence shown here is derived from an EMBL/GenBank/DDBJ whole genome shotgun (WGS) entry which is preliminary data.</text>
</comment>